<dbReference type="RefSeq" id="XP_001419241.1">
    <property type="nucleotide sequence ID" value="XM_001419204.1"/>
</dbReference>
<name>A4S205_OSTLU</name>
<dbReference type="Gramene" id="ABO97534">
    <property type="protein sequence ID" value="ABO97534"/>
    <property type="gene ID" value="OSTLU_16603"/>
</dbReference>
<dbReference type="Proteomes" id="UP000001568">
    <property type="component" value="Chromosome 8"/>
</dbReference>
<evidence type="ECO:0000313" key="2">
    <source>
        <dbReference type="EMBL" id="ABO97534.1"/>
    </source>
</evidence>
<dbReference type="PANTHER" id="PTHR46586">
    <property type="entry name" value="ANKYRIN REPEAT-CONTAINING PROTEIN"/>
    <property type="match status" value="1"/>
</dbReference>
<dbReference type="InterPro" id="IPR052050">
    <property type="entry name" value="SecEffector_AnkRepeat"/>
</dbReference>
<proteinExistence type="predicted"/>
<sequence length="669" mass="76035">MAWSYLTGGAAAAAQEQRSTIDASASDIDRMKAELALKDEQIKHEQARVLALELQIKLRERDERIERLERELKESAEKAPRSSSHGTPQSYPRAFASTARPQNRESGGTKRTRDSRDYASTSSDDKGDDDGDDATRSSPNHAVKTKTCTPWTVAEENFVMNYFAGVWGGSAASLFRNRDFLERLRAVSGNKRTKGALAAKWFKGGLRNELKRKAEKCLLYTEEEGLRIPCWSKEEEDFFMKHLKKSGYQVSEGRFIHNYLTQDFLERLAKMNGGIKRTQKDAYNRFYNTTFEKYKKKLQATEKARQENGALTKKREKKLIESRPTVTNADGQITANGRIKLQKTTTAKTGPNGEIILVPIPGVKFCHRCKRTNREGMDFHEHNFSTCIKCHDRVKEIEEARIAAGLPRRGKGSSPRNKPKETKLPPIGADGKRDLLAYENKEKWSEMIKAVVDGDVQVCADVREKLIKDKQLYRNVVAWDKSIFSTAAFSSKNPIRVISWALANGASRDEINEDALKCAVERKPHDTNEPTDGCAYVPAVKVLKHLHKSGFPATEDVIHTACAFGDVDCVRYLKENYECCDFENIWRDFKRSDGENNDIMIVAAQEGHVDVLKYLYENDCDFSVQDAEHAMRVATSRKPRRADGFEKVKEWMESTAEWRESQAEKEIEE</sequence>
<evidence type="ECO:0000256" key="1">
    <source>
        <dbReference type="SAM" id="MobiDB-lite"/>
    </source>
</evidence>
<feature type="region of interest" description="Disordered" evidence="1">
    <location>
        <begin position="401"/>
        <end position="426"/>
    </location>
</feature>
<protein>
    <submittedName>
        <fullName evidence="2">Uncharacterized protein</fullName>
    </submittedName>
</protein>
<dbReference type="Pfam" id="PF12796">
    <property type="entry name" value="Ank_2"/>
    <property type="match status" value="1"/>
</dbReference>
<dbReference type="HOGENOM" id="CLU_410720_0_0_1"/>
<dbReference type="PANTHER" id="PTHR46586:SF3">
    <property type="entry name" value="ANKYRIN REPEAT-CONTAINING PROTEIN"/>
    <property type="match status" value="1"/>
</dbReference>
<dbReference type="SUPFAM" id="SSF140860">
    <property type="entry name" value="Pseudo ankyrin repeat-like"/>
    <property type="match status" value="1"/>
</dbReference>
<dbReference type="KEGG" id="olu:OSTLU_16603"/>
<dbReference type="OrthoDB" id="10561173at2759"/>
<gene>
    <name evidence="2" type="ORF">OSTLU_16603</name>
</gene>
<dbReference type="Gene3D" id="1.25.40.20">
    <property type="entry name" value="Ankyrin repeat-containing domain"/>
    <property type="match status" value="1"/>
</dbReference>
<accession>A4S205</accession>
<dbReference type="InterPro" id="IPR036770">
    <property type="entry name" value="Ankyrin_rpt-contain_sf"/>
</dbReference>
<evidence type="ECO:0000313" key="3">
    <source>
        <dbReference type="Proteomes" id="UP000001568"/>
    </source>
</evidence>
<keyword evidence="3" id="KW-1185">Reference proteome</keyword>
<dbReference type="InterPro" id="IPR002110">
    <property type="entry name" value="Ankyrin_rpt"/>
</dbReference>
<feature type="compositionally biased region" description="Polar residues" evidence="1">
    <location>
        <begin position="81"/>
        <end position="90"/>
    </location>
</feature>
<reference evidence="2 3" key="1">
    <citation type="journal article" date="2007" name="Proc. Natl. Acad. Sci. U.S.A.">
        <title>The tiny eukaryote Ostreococcus provides genomic insights into the paradox of plankton speciation.</title>
        <authorList>
            <person name="Palenik B."/>
            <person name="Grimwood J."/>
            <person name="Aerts A."/>
            <person name="Rouze P."/>
            <person name="Salamov A."/>
            <person name="Putnam N."/>
            <person name="Dupont C."/>
            <person name="Jorgensen R."/>
            <person name="Derelle E."/>
            <person name="Rombauts S."/>
            <person name="Zhou K."/>
            <person name="Otillar R."/>
            <person name="Merchant S.S."/>
            <person name="Podell S."/>
            <person name="Gaasterland T."/>
            <person name="Napoli C."/>
            <person name="Gendler K."/>
            <person name="Manuell A."/>
            <person name="Tai V."/>
            <person name="Vallon O."/>
            <person name="Piganeau G."/>
            <person name="Jancek S."/>
            <person name="Heijde M."/>
            <person name="Jabbari K."/>
            <person name="Bowler C."/>
            <person name="Lohr M."/>
            <person name="Robbens S."/>
            <person name="Werner G."/>
            <person name="Dubchak I."/>
            <person name="Pazour G.J."/>
            <person name="Ren Q."/>
            <person name="Paulsen I."/>
            <person name="Delwiche C."/>
            <person name="Schmutz J."/>
            <person name="Rokhsar D."/>
            <person name="Van de Peer Y."/>
            <person name="Moreau H."/>
            <person name="Grigoriev I.V."/>
        </authorList>
    </citation>
    <scope>NUCLEOTIDE SEQUENCE [LARGE SCALE GENOMIC DNA]</scope>
    <source>
        <strain evidence="2 3">CCE9901</strain>
    </source>
</reference>
<feature type="region of interest" description="Disordered" evidence="1">
    <location>
        <begin position="72"/>
        <end position="143"/>
    </location>
</feature>
<dbReference type="EMBL" id="CP000588">
    <property type="protein sequence ID" value="ABO97534.1"/>
    <property type="molecule type" value="Genomic_DNA"/>
</dbReference>
<dbReference type="AlphaFoldDB" id="A4S205"/>
<dbReference type="GeneID" id="5003317"/>
<feature type="compositionally biased region" description="Basic and acidic residues" evidence="1">
    <location>
        <begin position="107"/>
        <end position="117"/>
    </location>
</feature>
<feature type="region of interest" description="Disordered" evidence="1">
    <location>
        <begin position="1"/>
        <end position="25"/>
    </location>
</feature>
<organism evidence="2 3">
    <name type="scientific">Ostreococcus lucimarinus (strain CCE9901)</name>
    <dbReference type="NCBI Taxonomy" id="436017"/>
    <lineage>
        <taxon>Eukaryota</taxon>
        <taxon>Viridiplantae</taxon>
        <taxon>Chlorophyta</taxon>
        <taxon>Mamiellophyceae</taxon>
        <taxon>Mamiellales</taxon>
        <taxon>Bathycoccaceae</taxon>
        <taxon>Ostreococcus</taxon>
    </lineage>
</organism>